<evidence type="ECO:0000313" key="1">
    <source>
        <dbReference type="EMBL" id="KAJ2920572.1"/>
    </source>
</evidence>
<sequence length="601" mass="69292">MLAYLECHTTSYQYYQKLRRLTNPAFPDSVPNRYAELHRVKRQWQNVKEIIEFGFAHNGKQPGEGDLAYFCAGCPQPGINLPEDWKNDPEKWKYHRSHCGDGCFSQVHQEPLTEENDIWLKSGEGFMTEKSRYAEHLASAEERKDPITCHEHRALKDRSRIHKGCDVTGICSVACMRHGAFVPTAQVDMQKGERQMNMDYATSKAWSYQDITEAEFLIWGYDVNCQYQPHHKERVAASEFLSLPEGLEDKIYYAIGTWHVHGHKNECYPRHATSFIRGAGVKSAEILEARWSELNHAAPSLRYMTLAHRAEMLDALLNDMNWKTMVNLREPPMFLIGPGQVPGPSPWSKGKKSDSDNGMVTWHVPLPSQVNSSTSIPRAYWDAKDTEIILRMGEANDALQAIRAEIGYKSYVYRAQIRPYKGKNRRTRGWDNIKRSDRELKFHQKAYTNALAALRILGASAEVLAQYKDITKEDLKTVTAVSEPNAQGQSKEKLAWFWGLNVAGDSDGSEHLEELYRISWLRAKSRKERWEEECVLLKSEMGWTVNYYKHKSTEWTQLALGSESDKQYLAFAQSELWRFLHDRAKSEFDLYLRSGISVDYL</sequence>
<organism evidence="1 2">
    <name type="scientific">Candolleomyces eurysporus</name>
    <dbReference type="NCBI Taxonomy" id="2828524"/>
    <lineage>
        <taxon>Eukaryota</taxon>
        <taxon>Fungi</taxon>
        <taxon>Dikarya</taxon>
        <taxon>Basidiomycota</taxon>
        <taxon>Agaricomycotina</taxon>
        <taxon>Agaricomycetes</taxon>
        <taxon>Agaricomycetidae</taxon>
        <taxon>Agaricales</taxon>
        <taxon>Agaricineae</taxon>
        <taxon>Psathyrellaceae</taxon>
        <taxon>Candolleomyces</taxon>
    </lineage>
</organism>
<dbReference type="OrthoDB" id="3143151at2759"/>
<dbReference type="EMBL" id="JANBPK010001858">
    <property type="protein sequence ID" value="KAJ2920572.1"/>
    <property type="molecule type" value="Genomic_DNA"/>
</dbReference>
<accession>A0A9W8M8F3</accession>
<dbReference type="Proteomes" id="UP001140091">
    <property type="component" value="Unassembled WGS sequence"/>
</dbReference>
<keyword evidence="2" id="KW-1185">Reference proteome</keyword>
<comment type="caution">
    <text evidence="1">The sequence shown here is derived from an EMBL/GenBank/DDBJ whole genome shotgun (WGS) entry which is preliminary data.</text>
</comment>
<dbReference type="InterPro" id="IPR040521">
    <property type="entry name" value="KDZ"/>
</dbReference>
<dbReference type="AlphaFoldDB" id="A0A9W8M8F3"/>
<proteinExistence type="predicted"/>
<dbReference type="Pfam" id="PF18758">
    <property type="entry name" value="KDZ"/>
    <property type="match status" value="1"/>
</dbReference>
<evidence type="ECO:0000313" key="2">
    <source>
        <dbReference type="Proteomes" id="UP001140091"/>
    </source>
</evidence>
<feature type="non-terminal residue" evidence="1">
    <location>
        <position position="601"/>
    </location>
</feature>
<gene>
    <name evidence="1" type="ORF">H1R20_g16522</name>
</gene>
<reference evidence="1" key="1">
    <citation type="submission" date="2022-06" db="EMBL/GenBank/DDBJ databases">
        <title>Genome Sequence of Candolleomyces eurysporus.</title>
        <authorList>
            <person name="Buettner E."/>
        </authorList>
    </citation>
    <scope>NUCLEOTIDE SEQUENCE</scope>
    <source>
        <strain evidence="1">VTCC 930004</strain>
    </source>
</reference>
<protein>
    <recommendedName>
        <fullName evidence="3">CxC2-like cysteine cluster KDZ transposase-associated domain-containing protein</fullName>
    </recommendedName>
</protein>
<name>A0A9W8M8F3_9AGAR</name>
<evidence type="ECO:0008006" key="3">
    <source>
        <dbReference type="Google" id="ProtNLM"/>
    </source>
</evidence>